<dbReference type="InterPro" id="IPR023867">
    <property type="entry name" value="Sulphatase_maturase_rSAM"/>
</dbReference>
<dbReference type="AlphaFoldDB" id="A0A369T620"/>
<keyword evidence="4" id="KW-0408">Iron</keyword>
<evidence type="ECO:0000256" key="3">
    <source>
        <dbReference type="ARBA" id="ARBA00022723"/>
    </source>
</evidence>
<dbReference type="RefSeq" id="WP_114583299.1">
    <property type="nucleotide sequence ID" value="NZ_QPMH01000020.1"/>
</dbReference>
<dbReference type="PANTHER" id="PTHR43273:SF8">
    <property type="entry name" value="RADICAL SAM DOMAIN PROTEIN"/>
    <property type="match status" value="1"/>
</dbReference>
<comment type="cofactor">
    <cofactor evidence="1">
        <name>[4Fe-4S] cluster</name>
        <dbReference type="ChEBI" id="CHEBI:49883"/>
    </cofactor>
</comment>
<keyword evidence="5" id="KW-0411">Iron-sulfur</keyword>
<proteinExistence type="predicted"/>
<evidence type="ECO:0000256" key="4">
    <source>
        <dbReference type="ARBA" id="ARBA00023004"/>
    </source>
</evidence>
<dbReference type="SUPFAM" id="SSF102114">
    <property type="entry name" value="Radical SAM enzymes"/>
    <property type="match status" value="1"/>
</dbReference>
<dbReference type="GO" id="GO:0046872">
    <property type="term" value="F:metal ion binding"/>
    <property type="evidence" value="ECO:0007669"/>
    <property type="project" value="UniProtKB-KW"/>
</dbReference>
<keyword evidence="3" id="KW-0479">Metal-binding</keyword>
<accession>A0A369T620</accession>
<dbReference type="SFLD" id="SFLDS00029">
    <property type="entry name" value="Radical_SAM"/>
    <property type="match status" value="1"/>
</dbReference>
<evidence type="ECO:0000313" key="7">
    <source>
        <dbReference type="EMBL" id="RDD60771.1"/>
    </source>
</evidence>
<evidence type="ECO:0000259" key="6">
    <source>
        <dbReference type="PROSITE" id="PS51918"/>
    </source>
</evidence>
<dbReference type="InterPro" id="IPR013785">
    <property type="entry name" value="Aldolase_TIM"/>
</dbReference>
<dbReference type="Proteomes" id="UP000253941">
    <property type="component" value="Unassembled WGS sequence"/>
</dbReference>
<dbReference type="CDD" id="cd01335">
    <property type="entry name" value="Radical_SAM"/>
    <property type="match status" value="1"/>
</dbReference>
<protein>
    <submittedName>
        <fullName evidence="7">Radical SAM protein</fullName>
    </submittedName>
</protein>
<dbReference type="NCBIfam" id="TIGR04085">
    <property type="entry name" value="rSAM_more_4Fe4S"/>
    <property type="match status" value="1"/>
</dbReference>
<evidence type="ECO:0000256" key="2">
    <source>
        <dbReference type="ARBA" id="ARBA00022691"/>
    </source>
</evidence>
<dbReference type="Gene3D" id="3.20.20.70">
    <property type="entry name" value="Aldolase class I"/>
    <property type="match status" value="1"/>
</dbReference>
<feature type="domain" description="Radical SAM core" evidence="6">
    <location>
        <begin position="87"/>
        <end position="311"/>
    </location>
</feature>
<dbReference type="GO" id="GO:0016491">
    <property type="term" value="F:oxidoreductase activity"/>
    <property type="evidence" value="ECO:0007669"/>
    <property type="project" value="InterPro"/>
</dbReference>
<dbReference type="SFLD" id="SFLDG01067">
    <property type="entry name" value="SPASM/twitch_domain_containing"/>
    <property type="match status" value="1"/>
</dbReference>
<evidence type="ECO:0000313" key="8">
    <source>
        <dbReference type="Proteomes" id="UP000253941"/>
    </source>
</evidence>
<dbReference type="Pfam" id="PF04055">
    <property type="entry name" value="Radical_SAM"/>
    <property type="match status" value="1"/>
</dbReference>
<keyword evidence="8" id="KW-1185">Reference proteome</keyword>
<sequence length="451" mass="48867">MSVIEDPLSEAAAPAAHAGPWHPDARVVRSAVGNHLFVVDGSRLYDIPDDLATRLERDLTAGDRSGIEALLDQVSPGQARYIGPEGAEPPPLRAISLNVAQACNLGCGYCYADEGRFGGKPRGMTLDTAKEVIDRLIAESEPGGRIVVGFMGGEPLLRRDLVHGATAYAAEQGAKAGRQVGFSITTNLTLLREEDAALFRDHGFTVQVSIDGPREVNNKLRPMRGRSGDSYGRVRQGLETVARVGRPRHLSARATVTPKSGELLPSLDHLLDLGFDDAGFSAVTQSPDPSLAFDKADFDRFLAEMIACGEKARDAALRGERYPFSNFETALTEIHRGTHRPYPCGAGAGYLSANAEGELYACHRLVDDDAYAMGDTAGSNIDARRAHLAARHVDRQEPCRSCWARYLCGGGCYHEVDKRGRLACDYIRGWLEFCLGAYATISETAPEYFAR</sequence>
<dbReference type="InterPro" id="IPR058240">
    <property type="entry name" value="rSAM_sf"/>
</dbReference>
<dbReference type="PROSITE" id="PS51918">
    <property type="entry name" value="RADICAL_SAM"/>
    <property type="match status" value="1"/>
</dbReference>
<evidence type="ECO:0000256" key="1">
    <source>
        <dbReference type="ARBA" id="ARBA00001966"/>
    </source>
</evidence>
<dbReference type="EMBL" id="QPMH01000020">
    <property type="protein sequence ID" value="RDD60771.1"/>
    <property type="molecule type" value="Genomic_DNA"/>
</dbReference>
<dbReference type="SFLD" id="SFLDG01386">
    <property type="entry name" value="main_SPASM_domain-containing"/>
    <property type="match status" value="1"/>
</dbReference>
<name>A0A369T620_9PROT</name>
<evidence type="ECO:0000256" key="5">
    <source>
        <dbReference type="ARBA" id="ARBA00023014"/>
    </source>
</evidence>
<gene>
    <name evidence="7" type="ORF">DRB17_16365</name>
</gene>
<dbReference type="InterPro" id="IPR023885">
    <property type="entry name" value="4Fe4S-binding_SPASM_dom"/>
</dbReference>
<reference evidence="7 8" key="1">
    <citation type="submission" date="2018-07" db="EMBL/GenBank/DDBJ databases">
        <title>Venubactetium sediminum gen. nov., sp. nov., isolated from a marine solar saltern.</title>
        <authorList>
            <person name="Wang S."/>
        </authorList>
    </citation>
    <scope>NUCLEOTIDE SEQUENCE [LARGE SCALE GENOMIC DNA]</scope>
    <source>
        <strain evidence="7 8">WD2A32</strain>
    </source>
</reference>
<dbReference type="SFLD" id="SFLDG01384">
    <property type="entry name" value="thioether_bond_formation_requi"/>
    <property type="match status" value="1"/>
</dbReference>
<dbReference type="PANTHER" id="PTHR43273">
    <property type="entry name" value="ANAEROBIC SULFATASE-MATURATING ENZYME HOMOLOG ASLB-RELATED"/>
    <property type="match status" value="1"/>
</dbReference>
<dbReference type="GO" id="GO:0051536">
    <property type="term" value="F:iron-sulfur cluster binding"/>
    <property type="evidence" value="ECO:0007669"/>
    <property type="project" value="UniProtKB-KW"/>
</dbReference>
<keyword evidence="2" id="KW-0949">S-adenosyl-L-methionine</keyword>
<organism evidence="7 8">
    <name type="scientific">Ferruginivarius sediminum</name>
    <dbReference type="NCBI Taxonomy" id="2661937"/>
    <lineage>
        <taxon>Bacteria</taxon>
        <taxon>Pseudomonadati</taxon>
        <taxon>Pseudomonadota</taxon>
        <taxon>Alphaproteobacteria</taxon>
        <taxon>Rhodospirillales</taxon>
        <taxon>Rhodospirillaceae</taxon>
        <taxon>Ferruginivarius</taxon>
    </lineage>
</organism>
<dbReference type="InterPro" id="IPR007197">
    <property type="entry name" value="rSAM"/>
</dbReference>
<comment type="caution">
    <text evidence="7">The sequence shown here is derived from an EMBL/GenBank/DDBJ whole genome shotgun (WGS) entry which is preliminary data.</text>
</comment>